<name>A0ABU6CQX0_9ACTN</name>
<proteinExistence type="predicted"/>
<evidence type="ECO:0000256" key="1">
    <source>
        <dbReference type="ARBA" id="ARBA00004255"/>
    </source>
</evidence>
<organism evidence="5 6">
    <name type="scientific">Streptomyces kunmingensis</name>
    <dbReference type="NCBI Taxonomy" id="68225"/>
    <lineage>
        <taxon>Bacteria</taxon>
        <taxon>Bacillati</taxon>
        <taxon>Actinomycetota</taxon>
        <taxon>Actinomycetes</taxon>
        <taxon>Kitasatosporales</taxon>
        <taxon>Streptomycetaceae</taxon>
        <taxon>Streptomyces</taxon>
    </lineage>
</organism>
<reference evidence="5 6" key="1">
    <citation type="submission" date="2022-10" db="EMBL/GenBank/DDBJ databases">
        <authorList>
            <person name="Xie J."/>
            <person name="Shen N."/>
        </authorList>
    </citation>
    <scope>NUCLEOTIDE SEQUENCE [LARGE SCALE GENOMIC DNA]</scope>
    <source>
        <strain evidence="5 6">DSM 41681</strain>
    </source>
</reference>
<dbReference type="Gene3D" id="1.10.3630.10">
    <property type="entry name" value="yeast vps74-n-term truncation variant domain like"/>
    <property type="match status" value="1"/>
</dbReference>
<evidence type="ECO:0000313" key="6">
    <source>
        <dbReference type="Proteomes" id="UP001352223"/>
    </source>
</evidence>
<keyword evidence="4" id="KW-0472">Membrane</keyword>
<evidence type="ECO:0000256" key="2">
    <source>
        <dbReference type="ARBA" id="ARBA00023034"/>
    </source>
</evidence>
<dbReference type="InterPro" id="IPR008628">
    <property type="entry name" value="GPP34-like"/>
</dbReference>
<keyword evidence="2" id="KW-0333">Golgi apparatus</keyword>
<accession>A0ABU6CQX0</accession>
<protein>
    <submittedName>
        <fullName evidence="5">GPP34 family phosphoprotein</fullName>
    </submittedName>
</protein>
<keyword evidence="6" id="KW-1185">Reference proteome</keyword>
<evidence type="ECO:0000256" key="4">
    <source>
        <dbReference type="ARBA" id="ARBA00023136"/>
    </source>
</evidence>
<dbReference type="EMBL" id="JAOZYB010000375">
    <property type="protein sequence ID" value="MEB3967087.1"/>
    <property type="molecule type" value="Genomic_DNA"/>
</dbReference>
<dbReference type="RefSeq" id="WP_324777017.1">
    <property type="nucleotide sequence ID" value="NZ_BAAATS010000006.1"/>
</dbReference>
<sequence length="219" mass="23721">MPHGSLSVPARLFLLAYDTGKDRGAGAPDLPLAIRAAVLAELAGRELVHEVDGIVTPVLGARTDDPVLDQLMELIEESRPRKWRGWITHRARSTHALVREGLVEDAYLRPGRRRVLGLFPSTHYALERAGYVEILRAEVLGAATGPTPPAEVPREDATLAVLAASGHFRALLSSRDRRHHKTRLEALAHRAGPHLPPIARALEKAVKSAEEARTNGGGG</sequence>
<evidence type="ECO:0000256" key="3">
    <source>
        <dbReference type="ARBA" id="ARBA00023121"/>
    </source>
</evidence>
<dbReference type="Proteomes" id="UP001352223">
    <property type="component" value="Unassembled WGS sequence"/>
</dbReference>
<comment type="subcellular location">
    <subcellularLocation>
        <location evidence="1">Golgi apparatus membrane</location>
        <topology evidence="1">Peripheral membrane protein</topology>
        <orientation evidence="1">Cytoplasmic side</orientation>
    </subcellularLocation>
</comment>
<keyword evidence="3" id="KW-0446">Lipid-binding</keyword>
<evidence type="ECO:0000313" key="5">
    <source>
        <dbReference type="EMBL" id="MEB3967087.1"/>
    </source>
</evidence>
<gene>
    <name evidence="5" type="ORF">OKJ48_43660</name>
</gene>
<dbReference type="InterPro" id="IPR038261">
    <property type="entry name" value="GPP34-like_sf"/>
</dbReference>
<comment type="caution">
    <text evidence="5">The sequence shown here is derived from an EMBL/GenBank/DDBJ whole genome shotgun (WGS) entry which is preliminary data.</text>
</comment>
<dbReference type="Pfam" id="PF05719">
    <property type="entry name" value="GPP34"/>
    <property type="match status" value="1"/>
</dbReference>